<evidence type="ECO:0000313" key="3">
    <source>
        <dbReference type="Proteomes" id="UP000616885"/>
    </source>
</evidence>
<feature type="region of interest" description="Disordered" evidence="1">
    <location>
        <begin position="19"/>
        <end position="70"/>
    </location>
</feature>
<proteinExistence type="predicted"/>
<evidence type="ECO:0000256" key="1">
    <source>
        <dbReference type="SAM" id="MobiDB-lite"/>
    </source>
</evidence>
<reference evidence="2" key="1">
    <citation type="submission" date="2020-10" db="EMBL/GenBank/DDBJ databases">
        <title>High-Quality Genome Resource of Clonostachys rosea strain S41 by Oxford Nanopore Long-Read Sequencing.</title>
        <authorList>
            <person name="Wang H."/>
        </authorList>
    </citation>
    <scope>NUCLEOTIDE SEQUENCE</scope>
    <source>
        <strain evidence="2">S41</strain>
    </source>
</reference>
<dbReference type="Proteomes" id="UP000616885">
    <property type="component" value="Unassembled WGS sequence"/>
</dbReference>
<dbReference type="AlphaFoldDB" id="A0A8H7NFR8"/>
<name>A0A8H7NFR8_BIOOC</name>
<comment type="caution">
    <text evidence="2">The sequence shown here is derived from an EMBL/GenBank/DDBJ whole genome shotgun (WGS) entry which is preliminary data.</text>
</comment>
<accession>A0A8H7NFR8</accession>
<protein>
    <submittedName>
        <fullName evidence="2">Uncharacterized protein</fullName>
    </submittedName>
</protein>
<gene>
    <name evidence="2" type="ORF">IM811_010312</name>
</gene>
<dbReference type="EMBL" id="JADCTT010000003">
    <property type="protein sequence ID" value="KAF9754871.1"/>
    <property type="molecule type" value="Genomic_DNA"/>
</dbReference>
<evidence type="ECO:0000313" key="2">
    <source>
        <dbReference type="EMBL" id="KAF9754871.1"/>
    </source>
</evidence>
<sequence length="101" mass="10969">MLAKVGEIRFVTRGDLDGQARPAHYAPSMGPVQSRGCVRNSTRPKPSAHRPGKLVGSQAYPGRSASKPSRIPTSARYICLIHDTAGPYLLPDPHRLGLFFC</sequence>
<organism evidence="2 3">
    <name type="scientific">Bionectria ochroleuca</name>
    <name type="common">Gliocladium roseum</name>
    <dbReference type="NCBI Taxonomy" id="29856"/>
    <lineage>
        <taxon>Eukaryota</taxon>
        <taxon>Fungi</taxon>
        <taxon>Dikarya</taxon>
        <taxon>Ascomycota</taxon>
        <taxon>Pezizomycotina</taxon>
        <taxon>Sordariomycetes</taxon>
        <taxon>Hypocreomycetidae</taxon>
        <taxon>Hypocreales</taxon>
        <taxon>Bionectriaceae</taxon>
        <taxon>Clonostachys</taxon>
    </lineage>
</organism>